<evidence type="ECO:0000256" key="2">
    <source>
        <dbReference type="SAM" id="Phobius"/>
    </source>
</evidence>
<keyword evidence="2" id="KW-0472">Membrane</keyword>
<dbReference type="AlphaFoldDB" id="A0A8J9YIL9"/>
<gene>
    <name evidence="3" type="primary">Hypp280</name>
    <name evidence="3" type="ORF">BLAG_LOCUS971</name>
</gene>
<evidence type="ECO:0000313" key="3">
    <source>
        <dbReference type="EMBL" id="CAH1230051.1"/>
    </source>
</evidence>
<proteinExistence type="predicted"/>
<dbReference type="EMBL" id="OV696686">
    <property type="protein sequence ID" value="CAH1230051.1"/>
    <property type="molecule type" value="Genomic_DNA"/>
</dbReference>
<keyword evidence="2" id="KW-0812">Transmembrane</keyword>
<dbReference type="OrthoDB" id="10150277at2759"/>
<keyword evidence="4" id="KW-1185">Reference proteome</keyword>
<organism evidence="3 4">
    <name type="scientific">Branchiostoma lanceolatum</name>
    <name type="common">Common lancelet</name>
    <name type="synonym">Amphioxus lanceolatum</name>
    <dbReference type="NCBI Taxonomy" id="7740"/>
    <lineage>
        <taxon>Eukaryota</taxon>
        <taxon>Metazoa</taxon>
        <taxon>Chordata</taxon>
        <taxon>Cephalochordata</taxon>
        <taxon>Leptocardii</taxon>
        <taxon>Amphioxiformes</taxon>
        <taxon>Branchiostomatidae</taxon>
        <taxon>Branchiostoma</taxon>
    </lineage>
</organism>
<sequence length="196" mass="21268">MSGYTDLSTKPYGTQQNIHVPAVTSSHPYITMTRHVIQGCTNAIAMQGNVTFDNTTEIEGTSVSTAIVKKDEPAIGTVHIIIMASAGLLGLAFTACLIVKLFKYRRLQNLQDRTANVLQQQNTVPFHNPVYGYASDSTDAQSGPASAMDLEIISMPNLAWTPDRHRTARRRTPGLKRSTNPSLQVAGLQARATTPS</sequence>
<dbReference type="Proteomes" id="UP000838412">
    <property type="component" value="Chromosome 1"/>
</dbReference>
<feature type="region of interest" description="Disordered" evidence="1">
    <location>
        <begin position="164"/>
        <end position="196"/>
    </location>
</feature>
<evidence type="ECO:0000256" key="1">
    <source>
        <dbReference type="SAM" id="MobiDB-lite"/>
    </source>
</evidence>
<reference evidence="3" key="1">
    <citation type="submission" date="2022-01" db="EMBL/GenBank/DDBJ databases">
        <authorList>
            <person name="Braso-Vives M."/>
        </authorList>
    </citation>
    <scope>NUCLEOTIDE SEQUENCE</scope>
</reference>
<name>A0A8J9YIL9_BRALA</name>
<keyword evidence="2" id="KW-1133">Transmembrane helix</keyword>
<protein>
    <submittedName>
        <fullName evidence="3">Hypp280 protein</fullName>
    </submittedName>
</protein>
<accession>A0A8J9YIL9</accession>
<evidence type="ECO:0000313" key="4">
    <source>
        <dbReference type="Proteomes" id="UP000838412"/>
    </source>
</evidence>
<feature type="transmembrane region" description="Helical" evidence="2">
    <location>
        <begin position="80"/>
        <end position="102"/>
    </location>
</feature>